<feature type="compositionally biased region" description="Polar residues" evidence="1">
    <location>
        <begin position="224"/>
        <end position="236"/>
    </location>
</feature>
<evidence type="ECO:0000313" key="2">
    <source>
        <dbReference type="EMBL" id="CAF9938951.1"/>
    </source>
</evidence>
<dbReference type="Proteomes" id="UP000664534">
    <property type="component" value="Unassembled WGS sequence"/>
</dbReference>
<feature type="compositionally biased region" description="Polar residues" evidence="1">
    <location>
        <begin position="286"/>
        <end position="319"/>
    </location>
</feature>
<feature type="compositionally biased region" description="Low complexity" evidence="1">
    <location>
        <begin position="342"/>
        <end position="351"/>
    </location>
</feature>
<keyword evidence="3" id="KW-1185">Reference proteome</keyword>
<evidence type="ECO:0008006" key="4">
    <source>
        <dbReference type="Google" id="ProtNLM"/>
    </source>
</evidence>
<feature type="compositionally biased region" description="Polar residues" evidence="1">
    <location>
        <begin position="332"/>
        <end position="341"/>
    </location>
</feature>
<feature type="region of interest" description="Disordered" evidence="1">
    <location>
        <begin position="196"/>
        <end position="351"/>
    </location>
</feature>
<dbReference type="PANTHER" id="PTHR36167">
    <property type="entry name" value="C2H2 FINGER DOMAIN TRANSCRIPTION FACTOR (EUROFUNG)-RELATED"/>
    <property type="match status" value="1"/>
</dbReference>
<comment type="caution">
    <text evidence="2">The sequence shown here is derived from an EMBL/GenBank/DDBJ whole genome shotgun (WGS) entry which is preliminary data.</text>
</comment>
<organism evidence="2 3">
    <name type="scientific">Imshaugia aleurites</name>
    <dbReference type="NCBI Taxonomy" id="172621"/>
    <lineage>
        <taxon>Eukaryota</taxon>
        <taxon>Fungi</taxon>
        <taxon>Dikarya</taxon>
        <taxon>Ascomycota</taxon>
        <taxon>Pezizomycotina</taxon>
        <taxon>Lecanoromycetes</taxon>
        <taxon>OSLEUM clade</taxon>
        <taxon>Lecanoromycetidae</taxon>
        <taxon>Lecanorales</taxon>
        <taxon>Lecanorineae</taxon>
        <taxon>Parmeliaceae</taxon>
        <taxon>Imshaugia</taxon>
    </lineage>
</organism>
<protein>
    <recommendedName>
        <fullName evidence="4">Fungal N-terminal domain-containing protein</fullName>
    </recommendedName>
</protein>
<accession>A0A8H3J1H6</accession>
<dbReference type="EMBL" id="CAJPDT010000113">
    <property type="protein sequence ID" value="CAF9938951.1"/>
    <property type="molecule type" value="Genomic_DNA"/>
</dbReference>
<name>A0A8H3J1H6_9LECA</name>
<feature type="compositionally biased region" description="Low complexity" evidence="1">
    <location>
        <begin position="206"/>
        <end position="217"/>
    </location>
</feature>
<dbReference type="InterPro" id="IPR039327">
    <property type="entry name" value="CON7-like"/>
</dbReference>
<evidence type="ECO:0000313" key="3">
    <source>
        <dbReference type="Proteomes" id="UP000664534"/>
    </source>
</evidence>
<evidence type="ECO:0000256" key="1">
    <source>
        <dbReference type="SAM" id="MobiDB-lite"/>
    </source>
</evidence>
<dbReference type="AlphaFoldDB" id="A0A8H3J1H6"/>
<gene>
    <name evidence="2" type="ORF">IMSHALPRED_001151</name>
</gene>
<reference evidence="2" key="1">
    <citation type="submission" date="2021-03" db="EMBL/GenBank/DDBJ databases">
        <authorList>
            <person name="Tagirdzhanova G."/>
        </authorList>
    </citation>
    <scope>NUCLEOTIDE SEQUENCE</scope>
</reference>
<dbReference type="PANTHER" id="PTHR36167:SF3">
    <property type="entry name" value="C2H2 FINGER DOMAIN TRANSCRIPTION FACTOR (EUROFUNG)-RELATED"/>
    <property type="match status" value="1"/>
</dbReference>
<dbReference type="GO" id="GO:0006355">
    <property type="term" value="P:regulation of DNA-templated transcription"/>
    <property type="evidence" value="ECO:0007669"/>
    <property type="project" value="InterPro"/>
</dbReference>
<dbReference type="OrthoDB" id="5431013at2759"/>
<proteinExistence type="predicted"/>
<sequence length="589" mass="65895">MDGVSVAASIVGIATAGVQVSIKLATLATQISTASDQVTSISYDVSLTSGVLRQLGELLAQNISGDGISIFNQAGLETTKTSAAMCKRIFQQVEREARKASERIGAKRLDGSCIRLSRMEKAKWPFLQPGIAILRTDLREAKGTLMLMLQIASLALSKKMADENSSASSRSISEQQSTSHAVMALLQQQHNLGRLQETQSEDLRRSSITSRSVTSVSPGEDKSTSPPYTSSRTWTPRSFGKAQLPQTQNEDPEGDAHADTPKNLDSADSPFGSLATLGPSHATKIDTIQQSRHQVSDAESTDGTNMPREQNFDRPSTSTRTEKNDHPHQLPPSGQSPSQIQATASSSKATAESGNVELQMFLLKPEISDSSQMIELYWTVRDTNMQQSEIRKQLAKYEHENLPPLLEMLETLHSDEHYAIDDLISQCNGALDESRSQLIALKRTKMNISFRDMVFQGVPGLQFIIQQVRSQNRSVRDSIRDLRRRRTEWNFNRRRLRPYADNYDHDYSDEDRRSTINGGGYYMEREVRPRHFYDLEKETEAREQYKEELLLKDAKETKGNEEDEPTIIVDEVQVVADLLGKYTTLYGED</sequence>